<dbReference type="Pfam" id="PF00389">
    <property type="entry name" value="2-Hacid_dh"/>
    <property type="match status" value="1"/>
</dbReference>
<sequence length="314" mass="34853">MKPNIMVLSPLREHQMEQLKRDYHLLRADQADDLNNFVKHNGSRCQTLITSGNIVLDKTLLDKMPELGLVACVTVGYDQINLADLKARNIYLSNTPDVLTDDVADVALMLMLSARRNLISGDRYVRSGDWEIKGPMPLTDTTAKKRAGIMGLGRIGKAIAKRYESCGLEIGYYGRKQKNDVSYQFFSSLENMAKWADILVVAVTGGKETEKLVSSKVIKALGKHGSLINIARGSVIDENALIEALQKKQIAHAGLDVFLNEPHINKAFRDLDNVVLYPHHASGTVSTRDKMSQLVFDNIEAFYANKPLLSAVNL</sequence>
<evidence type="ECO:0000313" key="8">
    <source>
        <dbReference type="Proteomes" id="UP000008952"/>
    </source>
</evidence>
<keyword evidence="3" id="KW-0520">NAD</keyword>
<dbReference type="InterPro" id="IPR006139">
    <property type="entry name" value="D-isomer_2_OHA_DH_cat_dom"/>
</dbReference>
<dbReference type="eggNOG" id="COG1052">
    <property type="taxonomic scope" value="Bacteria"/>
</dbReference>
<name>J1JYU6_9HYPH</name>
<dbReference type="CDD" id="cd12156">
    <property type="entry name" value="HPPR"/>
    <property type="match status" value="1"/>
</dbReference>
<keyword evidence="1" id="KW-0521">NADP</keyword>
<evidence type="ECO:0008006" key="9">
    <source>
        <dbReference type="Google" id="ProtNLM"/>
    </source>
</evidence>
<dbReference type="Pfam" id="PF02826">
    <property type="entry name" value="2-Hacid_dh_C"/>
    <property type="match status" value="1"/>
</dbReference>
<dbReference type="EMBL" id="AIMB01000007">
    <property type="protein sequence ID" value="EJF90272.1"/>
    <property type="molecule type" value="Genomic_DNA"/>
</dbReference>
<dbReference type="InterPro" id="IPR036291">
    <property type="entry name" value="NAD(P)-bd_dom_sf"/>
</dbReference>
<organism evidence="7 8">
    <name type="scientific">Bartonella tamiae Th239</name>
    <dbReference type="NCBI Taxonomy" id="1094558"/>
    <lineage>
        <taxon>Bacteria</taxon>
        <taxon>Pseudomonadati</taxon>
        <taxon>Pseudomonadota</taxon>
        <taxon>Alphaproteobacteria</taxon>
        <taxon>Hyphomicrobiales</taxon>
        <taxon>Bartonellaceae</taxon>
        <taxon>Bartonella</taxon>
    </lineage>
</organism>
<comment type="similarity">
    <text evidence="4">Belongs to the D-isomer specific 2-hydroxyacid dehydrogenase family.</text>
</comment>
<dbReference type="SUPFAM" id="SSF51735">
    <property type="entry name" value="NAD(P)-binding Rossmann-fold domains"/>
    <property type="match status" value="1"/>
</dbReference>
<evidence type="ECO:0000256" key="3">
    <source>
        <dbReference type="ARBA" id="ARBA00023027"/>
    </source>
</evidence>
<dbReference type="InterPro" id="IPR050223">
    <property type="entry name" value="D-isomer_2-hydroxyacid_DH"/>
</dbReference>
<dbReference type="RefSeq" id="WP_008038416.1">
    <property type="nucleotide sequence ID" value="NZ_JH725147.1"/>
</dbReference>
<feature type="domain" description="D-isomer specific 2-hydroxyacid dehydrogenase catalytic" evidence="5">
    <location>
        <begin position="5"/>
        <end position="313"/>
    </location>
</feature>
<evidence type="ECO:0000259" key="6">
    <source>
        <dbReference type="Pfam" id="PF02826"/>
    </source>
</evidence>
<dbReference type="PATRIC" id="fig|1094558.3.peg.736"/>
<proteinExistence type="inferred from homology"/>
<comment type="caution">
    <text evidence="7">The sequence shown here is derived from an EMBL/GenBank/DDBJ whole genome shotgun (WGS) entry which is preliminary data.</text>
</comment>
<evidence type="ECO:0000256" key="2">
    <source>
        <dbReference type="ARBA" id="ARBA00023002"/>
    </source>
</evidence>
<gene>
    <name evidence="7" type="ORF">ME5_00673</name>
</gene>
<dbReference type="STRING" id="1094558.ME5_00673"/>
<evidence type="ECO:0000259" key="5">
    <source>
        <dbReference type="Pfam" id="PF00389"/>
    </source>
</evidence>
<keyword evidence="2 4" id="KW-0560">Oxidoreductase</keyword>
<accession>J1JYU6</accession>
<dbReference type="OrthoDB" id="9793626at2"/>
<dbReference type="FunFam" id="3.40.50.720:FF:000213">
    <property type="entry name" value="Putative 2-hydroxyacid dehydrogenase"/>
    <property type="match status" value="1"/>
</dbReference>
<dbReference type="InterPro" id="IPR006140">
    <property type="entry name" value="D-isomer_DH_NAD-bd"/>
</dbReference>
<dbReference type="GO" id="GO:0030267">
    <property type="term" value="F:glyoxylate reductase (NADPH) activity"/>
    <property type="evidence" value="ECO:0007669"/>
    <property type="project" value="TreeGrafter"/>
</dbReference>
<dbReference type="Proteomes" id="UP000008952">
    <property type="component" value="Unassembled WGS sequence"/>
</dbReference>
<dbReference type="PANTHER" id="PTHR10996">
    <property type="entry name" value="2-HYDROXYACID DEHYDROGENASE-RELATED"/>
    <property type="match status" value="1"/>
</dbReference>
<dbReference type="HOGENOM" id="CLU_019796_1_2_5"/>
<keyword evidence="8" id="KW-1185">Reference proteome</keyword>
<evidence type="ECO:0000256" key="4">
    <source>
        <dbReference type="RuleBase" id="RU003719"/>
    </source>
</evidence>
<dbReference type="SUPFAM" id="SSF52283">
    <property type="entry name" value="Formate/glycerate dehydrogenase catalytic domain-like"/>
    <property type="match status" value="1"/>
</dbReference>
<dbReference type="GO" id="GO:0051287">
    <property type="term" value="F:NAD binding"/>
    <property type="evidence" value="ECO:0007669"/>
    <property type="project" value="InterPro"/>
</dbReference>
<dbReference type="PANTHER" id="PTHR10996:SF178">
    <property type="entry name" value="2-HYDROXYACID DEHYDROGENASE YGL185C-RELATED"/>
    <property type="match status" value="1"/>
</dbReference>
<evidence type="ECO:0000256" key="1">
    <source>
        <dbReference type="ARBA" id="ARBA00022857"/>
    </source>
</evidence>
<protein>
    <recommendedName>
        <fullName evidence="9">D-isomer specific 2-hydroxyacid dehydrogenase NAD-binding domain-containing protein</fullName>
    </recommendedName>
</protein>
<evidence type="ECO:0000313" key="7">
    <source>
        <dbReference type="EMBL" id="EJF90272.1"/>
    </source>
</evidence>
<dbReference type="GO" id="GO:0005829">
    <property type="term" value="C:cytosol"/>
    <property type="evidence" value="ECO:0007669"/>
    <property type="project" value="TreeGrafter"/>
</dbReference>
<dbReference type="GO" id="GO:0016618">
    <property type="term" value="F:hydroxypyruvate reductase [NAD(P)H] activity"/>
    <property type="evidence" value="ECO:0007669"/>
    <property type="project" value="TreeGrafter"/>
</dbReference>
<feature type="domain" description="D-isomer specific 2-hydroxyacid dehydrogenase NAD-binding" evidence="6">
    <location>
        <begin position="108"/>
        <end position="281"/>
    </location>
</feature>
<reference evidence="7 8" key="1">
    <citation type="submission" date="2012-03" db="EMBL/GenBank/DDBJ databases">
        <title>The Genome Sequence of Bartonella tamiae Th239.</title>
        <authorList>
            <consortium name="The Broad Institute Genome Sequencing Platform"/>
            <consortium name="The Broad Institute Genome Sequencing Center for Infectious Disease"/>
            <person name="Feldgarden M."/>
            <person name="Kirby J."/>
            <person name="Kosoy M."/>
            <person name="Birtles R."/>
            <person name="Probert W.S."/>
            <person name="Chiaraviglio L."/>
            <person name="Young S.K."/>
            <person name="Zeng Q."/>
            <person name="Gargeya S."/>
            <person name="Fitzgerald M."/>
            <person name="Haas B."/>
            <person name="Abouelleil A."/>
            <person name="Alvarado L."/>
            <person name="Arachchi H.M."/>
            <person name="Berlin A."/>
            <person name="Chapman S.B."/>
            <person name="Gearin G."/>
            <person name="Goldberg J."/>
            <person name="Griggs A."/>
            <person name="Gujja S."/>
            <person name="Hansen M."/>
            <person name="Heiman D."/>
            <person name="Howarth C."/>
            <person name="Larimer J."/>
            <person name="Lui A."/>
            <person name="MacDonald P.J.P."/>
            <person name="McCowen C."/>
            <person name="Montmayeur A."/>
            <person name="Murphy C."/>
            <person name="Neiman D."/>
            <person name="Pearson M."/>
            <person name="Priest M."/>
            <person name="Roberts A."/>
            <person name="Saif S."/>
            <person name="Shea T."/>
            <person name="Sisk P."/>
            <person name="Stolte C."/>
            <person name="Sykes S."/>
            <person name="Wortman J."/>
            <person name="Nusbaum C."/>
            <person name="Birren B."/>
        </authorList>
    </citation>
    <scope>NUCLEOTIDE SEQUENCE [LARGE SCALE GENOMIC DNA]</scope>
    <source>
        <strain evidence="7 8">Th239</strain>
    </source>
</reference>
<dbReference type="Gene3D" id="3.40.50.720">
    <property type="entry name" value="NAD(P)-binding Rossmann-like Domain"/>
    <property type="match status" value="2"/>
</dbReference>
<dbReference type="AlphaFoldDB" id="J1JYU6"/>